<reference evidence="2" key="1">
    <citation type="journal article" date="2012" name="Science">
        <title>Cyanophora paradoxa genome elucidates origin of photosynthesis in algae and plants.</title>
        <authorList>
            <person name="Price D.C."/>
            <person name="Chan C.X."/>
            <person name="Yoon H.S."/>
            <person name="Yang E.C."/>
            <person name="Qiu H."/>
            <person name="Weber A.P."/>
            <person name="Schwacke R."/>
            <person name="Gross J."/>
            <person name="Blouin N.A."/>
            <person name="Lane C."/>
            <person name="Reyes-Prieto A."/>
            <person name="Durnford D.G."/>
            <person name="Neilson J.A."/>
            <person name="Lang B.F."/>
            <person name="Burger G."/>
            <person name="Steiner J.M."/>
            <person name="Loffelhardt W."/>
            <person name="Meuser J.E."/>
            <person name="Posewitz M.C."/>
            <person name="Ball S."/>
            <person name="Arias M.C."/>
            <person name="Henrissat B."/>
            <person name="Coutinho P.M."/>
            <person name="Rensing S.A."/>
            <person name="Symeonidi A."/>
            <person name="Doddapaneni H."/>
            <person name="Green B.R."/>
            <person name="Rajah V.D."/>
            <person name="Boore J."/>
            <person name="Bhattacharya D."/>
        </authorList>
    </citation>
    <scope>NUCLEOTIDE SEQUENCE</scope>
    <source>
        <strain evidence="2">CCMP 329</strain>
    </source>
</reference>
<feature type="transmembrane region" description="Helical" evidence="1">
    <location>
        <begin position="102"/>
        <end position="120"/>
    </location>
</feature>
<dbReference type="AlphaFoldDB" id="E9P1C2"/>
<geneLocation type="mitochondrion" evidence="2"/>
<keyword evidence="2" id="KW-0496">Mitochondrion</keyword>
<name>E9P1C2_CYAPA</name>
<keyword evidence="1" id="KW-1133">Transmembrane helix</keyword>
<keyword evidence="1" id="KW-0812">Transmembrane</keyword>
<dbReference type="EMBL" id="HQ849544">
    <property type="protein sequence ID" value="ADW79174.1"/>
    <property type="molecule type" value="Genomic_DNA"/>
</dbReference>
<dbReference type="RefSeq" id="YP_006280820.1">
    <property type="nucleotide sequence ID" value="NC_017836.1"/>
</dbReference>
<sequence length="166" mass="20269">MIWLIKKTAKFTLKVLFYLAIALTYPRVKEILTPLPKEKQRFYLSFVHLDLEIWLKRINCLSDKEVNEIRREIRREFAGILGEHFFWYLDLNNVNYWLEMDFSNLILLKTAIGFFQWFILTKDNYNKMEDFFFINICSTSKWLCRVGYFRYFKKSHQTSSYSLIPK</sequence>
<proteinExistence type="predicted"/>
<organism evidence="2">
    <name type="scientific">Cyanophora paradoxa</name>
    <dbReference type="NCBI Taxonomy" id="2762"/>
    <lineage>
        <taxon>Eukaryota</taxon>
        <taxon>Glaucocystophyceae</taxon>
        <taxon>Cyanophorales</taxon>
        <taxon>Cyanophoraceae</taxon>
        <taxon>Cyanophora</taxon>
    </lineage>
</organism>
<protein>
    <submittedName>
        <fullName evidence="2">Uncharacterized protein orf166</fullName>
    </submittedName>
</protein>
<accession>E9P1C2</accession>
<evidence type="ECO:0000256" key="1">
    <source>
        <dbReference type="SAM" id="Phobius"/>
    </source>
</evidence>
<keyword evidence="1" id="KW-0472">Membrane</keyword>
<dbReference type="GeneID" id="12486754"/>
<gene>
    <name evidence="2" type="primary">orf166</name>
</gene>
<evidence type="ECO:0000313" key="2">
    <source>
        <dbReference type="EMBL" id="ADW79174.1"/>
    </source>
</evidence>